<evidence type="ECO:0000313" key="1">
    <source>
        <dbReference type="EMBL" id="KAH7663651.1"/>
    </source>
</evidence>
<accession>A0ACB7USB1</accession>
<protein>
    <submittedName>
        <fullName evidence="1">Transcription termination factor mitochondrial/chloroplastic protein</fullName>
    </submittedName>
</protein>
<dbReference type="Proteomes" id="UP000827976">
    <property type="component" value="Chromosome 14"/>
</dbReference>
<dbReference type="EMBL" id="CM037024">
    <property type="protein sequence ID" value="KAH7663651.1"/>
    <property type="molecule type" value="Genomic_DNA"/>
</dbReference>
<sequence>MLLKSLASPLLTLESAPSCSFLFSDFSSSTPKLPLVKKNSALCTVESSWANCRKRRPLNSFQASEKWKLLSIDQAQLVVLEDEEKKTWKDCIEIISTFSFTTEEADRILKKAFGFVHSPYWGEERSQELPKVQSLNAVLDYLKTFGLSDDDLHKILKKFPEVLGCDFDKEVKNNVCMLESEWGIKGKPLRNLLLRNPKVLGYNVDCKGDCMAKCTRCWVRF</sequence>
<evidence type="ECO:0000313" key="2">
    <source>
        <dbReference type="Proteomes" id="UP000827976"/>
    </source>
</evidence>
<proteinExistence type="predicted"/>
<name>A0ACB7USB1_DIOAL</name>
<keyword evidence="2" id="KW-1185">Reference proteome</keyword>
<organism evidence="1 2">
    <name type="scientific">Dioscorea alata</name>
    <name type="common">Purple yam</name>
    <dbReference type="NCBI Taxonomy" id="55571"/>
    <lineage>
        <taxon>Eukaryota</taxon>
        <taxon>Viridiplantae</taxon>
        <taxon>Streptophyta</taxon>
        <taxon>Embryophyta</taxon>
        <taxon>Tracheophyta</taxon>
        <taxon>Spermatophyta</taxon>
        <taxon>Magnoliopsida</taxon>
        <taxon>Liliopsida</taxon>
        <taxon>Dioscoreales</taxon>
        <taxon>Dioscoreaceae</taxon>
        <taxon>Dioscorea</taxon>
    </lineage>
</organism>
<reference evidence="2" key="1">
    <citation type="journal article" date="2022" name="Nat. Commun.">
        <title>Chromosome evolution and the genetic basis of agronomically important traits in greater yam.</title>
        <authorList>
            <person name="Bredeson J.V."/>
            <person name="Lyons J.B."/>
            <person name="Oniyinde I.O."/>
            <person name="Okereke N.R."/>
            <person name="Kolade O."/>
            <person name="Nnabue I."/>
            <person name="Nwadili C.O."/>
            <person name="Hribova E."/>
            <person name="Parker M."/>
            <person name="Nwogha J."/>
            <person name="Shu S."/>
            <person name="Carlson J."/>
            <person name="Kariba R."/>
            <person name="Muthemba S."/>
            <person name="Knop K."/>
            <person name="Barton G.J."/>
            <person name="Sherwood A.V."/>
            <person name="Lopez-Montes A."/>
            <person name="Asiedu R."/>
            <person name="Jamnadass R."/>
            <person name="Muchugi A."/>
            <person name="Goodstein D."/>
            <person name="Egesi C.N."/>
            <person name="Featherston J."/>
            <person name="Asfaw A."/>
            <person name="Simpson G.G."/>
            <person name="Dolezel J."/>
            <person name="Hendre P.S."/>
            <person name="Van Deynze A."/>
            <person name="Kumar P.L."/>
            <person name="Obidiegwu J.E."/>
            <person name="Bhattacharjee R."/>
            <person name="Rokhsar D.S."/>
        </authorList>
    </citation>
    <scope>NUCLEOTIDE SEQUENCE [LARGE SCALE GENOMIC DNA]</scope>
    <source>
        <strain evidence="2">cv. TDa95/00328</strain>
    </source>
</reference>
<gene>
    <name evidence="1" type="ORF">IHE45_14G070300</name>
</gene>
<comment type="caution">
    <text evidence="1">The sequence shown here is derived from an EMBL/GenBank/DDBJ whole genome shotgun (WGS) entry which is preliminary data.</text>
</comment>